<name>A0A8J2Y864_9FLAO</name>
<reference evidence="2" key="2">
    <citation type="submission" date="2020-09" db="EMBL/GenBank/DDBJ databases">
        <authorList>
            <person name="Sun Q."/>
            <person name="Zhou Y."/>
        </authorList>
    </citation>
    <scope>NUCLEOTIDE SEQUENCE</scope>
    <source>
        <strain evidence="2">CGMCC 1.12924</strain>
    </source>
</reference>
<evidence type="ECO:0000313" key="2">
    <source>
        <dbReference type="EMBL" id="GGD81252.1"/>
    </source>
</evidence>
<sequence length="219" mass="26417">MKNIVYFILLIMISIPAQSQNSDIGNWWIYFGNKQINEKWNLHHEVQYRNFNFIGDTEQLLLRAGLGYNLSEKNNNLLLGYGFIYSEPYIGNSDDKTNFNEHRIYQQFITRQNFNKLSLQHRYRFEQRFIEEDFKLRLRYFLGLNYSLSQKETMDNTFYLSMYNEVFLNTEGNYFDRNRLYGSLGYRFSKSIKSEIGFMNQTLQNSSRNQLNIITFINF</sequence>
<feature type="chain" id="PRO_5035281166" description="DUF2490 domain-containing protein" evidence="1">
    <location>
        <begin position="20"/>
        <end position="219"/>
    </location>
</feature>
<proteinExistence type="predicted"/>
<dbReference type="Pfam" id="PF10677">
    <property type="entry name" value="DUF2490"/>
    <property type="match status" value="1"/>
</dbReference>
<dbReference type="InterPro" id="IPR019619">
    <property type="entry name" value="DUF2490"/>
</dbReference>
<dbReference type="AlphaFoldDB" id="A0A8J2Y864"/>
<dbReference type="Proteomes" id="UP000652231">
    <property type="component" value="Unassembled WGS sequence"/>
</dbReference>
<evidence type="ECO:0008006" key="4">
    <source>
        <dbReference type="Google" id="ProtNLM"/>
    </source>
</evidence>
<accession>A0A8J2Y864</accession>
<dbReference type="RefSeq" id="WP_188438569.1">
    <property type="nucleotide sequence ID" value="NZ_BMGK01000001.1"/>
</dbReference>
<comment type="caution">
    <text evidence="2">The sequence shown here is derived from an EMBL/GenBank/DDBJ whole genome shotgun (WGS) entry which is preliminary data.</text>
</comment>
<organism evidence="2 3">
    <name type="scientific">Planktosalinus lacus</name>
    <dbReference type="NCBI Taxonomy" id="1526573"/>
    <lineage>
        <taxon>Bacteria</taxon>
        <taxon>Pseudomonadati</taxon>
        <taxon>Bacteroidota</taxon>
        <taxon>Flavobacteriia</taxon>
        <taxon>Flavobacteriales</taxon>
        <taxon>Flavobacteriaceae</taxon>
        <taxon>Planktosalinus</taxon>
    </lineage>
</organism>
<evidence type="ECO:0000313" key="3">
    <source>
        <dbReference type="Proteomes" id="UP000652231"/>
    </source>
</evidence>
<keyword evidence="1" id="KW-0732">Signal</keyword>
<keyword evidence="3" id="KW-1185">Reference proteome</keyword>
<gene>
    <name evidence="2" type="ORF">GCM10011312_01990</name>
</gene>
<evidence type="ECO:0000256" key="1">
    <source>
        <dbReference type="SAM" id="SignalP"/>
    </source>
</evidence>
<dbReference type="EMBL" id="BMGK01000001">
    <property type="protein sequence ID" value="GGD81252.1"/>
    <property type="molecule type" value="Genomic_DNA"/>
</dbReference>
<protein>
    <recommendedName>
        <fullName evidence="4">DUF2490 domain-containing protein</fullName>
    </recommendedName>
</protein>
<reference evidence="2" key="1">
    <citation type="journal article" date="2014" name="Int. J. Syst. Evol. Microbiol.">
        <title>Complete genome sequence of Corynebacterium casei LMG S-19264T (=DSM 44701T), isolated from a smear-ripened cheese.</title>
        <authorList>
            <consortium name="US DOE Joint Genome Institute (JGI-PGF)"/>
            <person name="Walter F."/>
            <person name="Albersmeier A."/>
            <person name="Kalinowski J."/>
            <person name="Ruckert C."/>
        </authorList>
    </citation>
    <scope>NUCLEOTIDE SEQUENCE</scope>
    <source>
        <strain evidence="2">CGMCC 1.12924</strain>
    </source>
</reference>
<feature type="signal peptide" evidence="1">
    <location>
        <begin position="1"/>
        <end position="19"/>
    </location>
</feature>